<evidence type="ECO:0000256" key="3">
    <source>
        <dbReference type="SAM" id="SignalP"/>
    </source>
</evidence>
<keyword evidence="2" id="KW-1133">Transmembrane helix</keyword>
<keyword evidence="3" id="KW-0732">Signal</keyword>
<evidence type="ECO:0000256" key="2">
    <source>
        <dbReference type="SAM" id="Phobius"/>
    </source>
</evidence>
<organism evidence="4 5">
    <name type="scientific">Clupea harengus</name>
    <name type="common">Atlantic herring</name>
    <dbReference type="NCBI Taxonomy" id="7950"/>
    <lineage>
        <taxon>Eukaryota</taxon>
        <taxon>Metazoa</taxon>
        <taxon>Chordata</taxon>
        <taxon>Craniata</taxon>
        <taxon>Vertebrata</taxon>
        <taxon>Euteleostomi</taxon>
        <taxon>Actinopterygii</taxon>
        <taxon>Neopterygii</taxon>
        <taxon>Teleostei</taxon>
        <taxon>Clupei</taxon>
        <taxon>Clupeiformes</taxon>
        <taxon>Clupeoidei</taxon>
        <taxon>Clupeidae</taxon>
        <taxon>Clupea</taxon>
    </lineage>
</organism>
<dbReference type="RefSeq" id="XP_031440870.1">
    <property type="nucleotide sequence ID" value="XM_031585010.2"/>
</dbReference>
<evidence type="ECO:0000313" key="5">
    <source>
        <dbReference type="RefSeq" id="XP_031440870.1"/>
    </source>
</evidence>
<feature type="compositionally biased region" description="Polar residues" evidence="1">
    <location>
        <begin position="66"/>
        <end position="86"/>
    </location>
</feature>
<gene>
    <name evidence="5" type="primary">LOC116224637</name>
</gene>
<feature type="compositionally biased region" description="Low complexity" evidence="1">
    <location>
        <begin position="99"/>
        <end position="121"/>
    </location>
</feature>
<dbReference type="KEGG" id="char:116224637"/>
<feature type="chain" id="PRO_5027970375" evidence="3">
    <location>
        <begin position="29"/>
        <end position="335"/>
    </location>
</feature>
<feature type="compositionally biased region" description="Polar residues" evidence="1">
    <location>
        <begin position="38"/>
        <end position="58"/>
    </location>
</feature>
<evidence type="ECO:0000256" key="1">
    <source>
        <dbReference type="SAM" id="MobiDB-lite"/>
    </source>
</evidence>
<feature type="transmembrane region" description="Helical" evidence="2">
    <location>
        <begin position="155"/>
        <end position="178"/>
    </location>
</feature>
<keyword evidence="2" id="KW-0812">Transmembrane</keyword>
<proteinExistence type="predicted"/>
<reference evidence="5" key="1">
    <citation type="submission" date="2025-08" db="UniProtKB">
        <authorList>
            <consortium name="RefSeq"/>
        </authorList>
    </citation>
    <scope>IDENTIFICATION</scope>
</reference>
<dbReference type="GeneID" id="116224637"/>
<accession>A0A6P8H169</accession>
<keyword evidence="4" id="KW-1185">Reference proteome</keyword>
<name>A0A6P8H169_CLUHA</name>
<dbReference type="OrthoDB" id="10621013at2759"/>
<evidence type="ECO:0000313" key="4">
    <source>
        <dbReference type="Proteomes" id="UP000515152"/>
    </source>
</evidence>
<protein>
    <submittedName>
        <fullName evidence="5">Uncharacterized protein LOC116224637 isoform X1</fullName>
    </submittedName>
</protein>
<sequence>MNLFVFCAQTPVLLIHALLFLSTARSWAQKPVMGPTTLSAITATPGGNTSLEQTSPIPTHTHDTEASSQTANSTTLPSLLNGTDTAHTPDEKSGDTGNTSLTVPVPVTVTSPAPEITTTAPKITPTAPEITITGLSSTKPVMTSSTTAQSTVSSAGGSVILIFILLAIIALGVLLYYLRKKSRSYSFDLHFPADDQASDNTPLKPVEVEMERFQPKDTDSPATLPSEVNDCAANHLGVANGGVEEGPGETAITLDSRSSESDEFVGCGDLSIDCLPKAGSQIDCVPEAGSQTEDTSHVNVEEQSGNENNNNFTVVTKVTAGLKGREDNFTEISLN</sequence>
<dbReference type="AlphaFoldDB" id="A0A6P8H169"/>
<feature type="region of interest" description="Disordered" evidence="1">
    <location>
        <begin position="38"/>
        <end position="121"/>
    </location>
</feature>
<feature type="signal peptide" evidence="3">
    <location>
        <begin position="1"/>
        <end position="28"/>
    </location>
</feature>
<dbReference type="Proteomes" id="UP000515152">
    <property type="component" value="Chromosome 18"/>
</dbReference>
<keyword evidence="2" id="KW-0472">Membrane</keyword>